<dbReference type="EMBL" id="JAJVCZ030000001">
    <property type="protein sequence ID" value="KAL0264863.1"/>
    <property type="molecule type" value="Genomic_DNA"/>
</dbReference>
<dbReference type="GO" id="GO:0140053">
    <property type="term" value="P:mitochondrial gene expression"/>
    <property type="evidence" value="ECO:0007669"/>
    <property type="project" value="TreeGrafter"/>
</dbReference>
<dbReference type="Gene3D" id="1.25.40.10">
    <property type="entry name" value="Tetratricopeptide repeat domain"/>
    <property type="match status" value="2"/>
</dbReference>
<dbReference type="InterPro" id="IPR033443">
    <property type="entry name" value="PROP1-like_PPR_dom"/>
</dbReference>
<dbReference type="Proteomes" id="UP001430584">
    <property type="component" value="Unassembled WGS sequence"/>
</dbReference>
<organism evidence="6 7">
    <name type="scientific">Diplodia seriata</name>
    <dbReference type="NCBI Taxonomy" id="420778"/>
    <lineage>
        <taxon>Eukaryota</taxon>
        <taxon>Fungi</taxon>
        <taxon>Dikarya</taxon>
        <taxon>Ascomycota</taxon>
        <taxon>Pezizomycotina</taxon>
        <taxon>Dothideomycetes</taxon>
        <taxon>Dothideomycetes incertae sedis</taxon>
        <taxon>Botryosphaeriales</taxon>
        <taxon>Botryosphaeriaceae</taxon>
        <taxon>Diplodia</taxon>
    </lineage>
</organism>
<evidence type="ECO:0000256" key="1">
    <source>
        <dbReference type="ARBA" id="ARBA00022737"/>
    </source>
</evidence>
<dbReference type="EMBL" id="MSZU01000114">
    <property type="protein sequence ID" value="OMP82150.1"/>
    <property type="molecule type" value="Genomic_DNA"/>
</dbReference>
<proteinExistence type="predicted"/>
<feature type="domain" description="PROP1-like PPR" evidence="4">
    <location>
        <begin position="623"/>
        <end position="782"/>
    </location>
</feature>
<dbReference type="Pfam" id="PF17177">
    <property type="entry name" value="PPR_long"/>
    <property type="match status" value="1"/>
</dbReference>
<evidence type="ECO:0000256" key="3">
    <source>
        <dbReference type="SAM" id="MobiDB-lite"/>
    </source>
</evidence>
<dbReference type="STRING" id="420778.A0A1S8B3L7"/>
<dbReference type="AlphaFoldDB" id="A0A1S8B3L7"/>
<reference evidence="6 7" key="1">
    <citation type="submission" date="2017-01" db="EMBL/GenBank/DDBJ databases">
        <title>Draft genome sequence of Diplodia seriata F98.1, a fungal species involved in grapevine trunk diseases.</title>
        <authorList>
            <person name="Robert-Siegwald G."/>
            <person name="Vallet J."/>
            <person name="Abou-Mansour E."/>
            <person name="Xu J."/>
            <person name="Rey P."/>
            <person name="Bertsch C."/>
            <person name="Rego C."/>
            <person name="Larignon P."/>
            <person name="Fontaine F."/>
            <person name="Lebrun M.-H."/>
        </authorList>
    </citation>
    <scope>NUCLEOTIDE SEQUENCE [LARGE SCALE GENOMIC DNA]</scope>
    <source>
        <strain evidence="6 7">F98.1</strain>
    </source>
</reference>
<feature type="region of interest" description="Disordered" evidence="3">
    <location>
        <begin position="25"/>
        <end position="45"/>
    </location>
</feature>
<keyword evidence="8" id="KW-1185">Reference proteome</keyword>
<dbReference type="PROSITE" id="PS51375">
    <property type="entry name" value="PPR"/>
    <property type="match status" value="1"/>
</dbReference>
<feature type="repeat" description="PPR" evidence="2">
    <location>
        <begin position="610"/>
        <end position="644"/>
    </location>
</feature>
<dbReference type="NCBIfam" id="TIGR00756">
    <property type="entry name" value="PPR"/>
    <property type="match status" value="1"/>
</dbReference>
<evidence type="ECO:0000313" key="5">
    <source>
        <dbReference type="EMBL" id="KAL0264863.1"/>
    </source>
</evidence>
<dbReference type="InterPro" id="IPR002885">
    <property type="entry name" value="PPR_rpt"/>
</dbReference>
<dbReference type="OrthoDB" id="185373at2759"/>
<sequence length="1183" mass="132604">MLHSSFWHHGAGDLDLPAWWASVLQPSPASDSQPHDPPEESGRNAARLAAAQDGLFLDFLYPAKTLALMHRLSGSGWEGWQARQARVATAGRARHYSSKTTGPGKKPNASAPPPDEDLATDPETPSSDSGLKDPDAGSEDPGVDNVPAESDEDLATDPETPGSDAGLEYSDVDDAPAEFDDDSDPSHDDPFWDISPMPLPHTTEFESARYLEDLDSGQEWVHQVENPAEELRSLLEAGESDSTVIWKLWKKSRKATRTPELSAAALEYFSSVRPFVRTLAEEVVSIFKALDIEDRQNSSYRGAVVAYLSMGKLGRAALVHQECIDSGKAMSGNIATSDLLAHAIGKQNWQLAIEAYTAMSSLVGPQAEFWSVAEKSFKLSFLTESFLVHFRRMRLLTGRDPEQQDQIRAFASEFGARAIKQFAPNARTAASELDLYRLIMRLKRDRFLETRHFEHAMEGMLGSPKTKHTGKVPKVVRKLYHMYIATAKADPTITVDVKVLYTVLYAMTRTMNMSHGTRANGPRLDIGHVIEAATHFFKRPPNTMLELLMDSFANIGDVKKAKIYFRQIPVPQRKPWHYEYLLKAYAKRGDTVNATGMFEKISSLTGKTPHVRAWNVLLHAYVRNDDLVGASRVFDDLVASSERPDTYSFTAMLDLMSQRGDVDGVKDMFALAADFDPNMIQTTEVAGYLVTAFINADDIEAAELVAEQLRKRVASGRMEGSFRPIWNLLATAYALRRDVAATRRIYEEMQADGTMPDEMTYAALLQVLCLTGNTDGAYKILRLVIPMKLRKPLALHYAIVMGGYINQGSYEKVPYVDMLRKERGVRPSTSTRVAVAKAVALSEHVGRYRKERGEALTRTEQVVNDMILKESPWEWVTEPQTGLGLRSLQETAGAYLDIVMLIQGDRKAFDNVHQLYEAWQELHKTPKDPNTKTTDMTPPLRMLVALMNTQFKAEAYDEVERLWNLAVDKAAIMTKQALPKAAVNPERNRPANALPPARLHLLSRPLVIYLRTLHYQGRYADAQRIISELLAQGYVLDNLAWNLYIQLLARTGRISLAFSLCEQHLMPQWVGWRASGWRASSGSRRRHYWRTRGWDYMNINPTLTKRNVVMPQYRTMVFLAAALKYVRRLRAVGGGGALGNIDVDGNVPLTETLLRTTSPRTMAALQAMPLLQDDLQTRFLKEE</sequence>
<evidence type="ECO:0000313" key="8">
    <source>
        <dbReference type="Proteomes" id="UP001430584"/>
    </source>
</evidence>
<reference evidence="5 8" key="2">
    <citation type="submission" date="2024-02" db="EMBL/GenBank/DDBJ databases">
        <title>De novo assembly and annotation of 12 fungi associated with fruit tree decline syndrome in Ontario, Canada.</title>
        <authorList>
            <person name="Sulman M."/>
            <person name="Ellouze W."/>
            <person name="Ilyukhin E."/>
        </authorList>
    </citation>
    <scope>NUCLEOTIDE SEQUENCE [LARGE SCALE GENOMIC DNA]</scope>
    <source>
        <strain evidence="5 8">FDS-637</strain>
    </source>
</reference>
<feature type="compositionally biased region" description="Acidic residues" evidence="3">
    <location>
        <begin position="170"/>
        <end position="183"/>
    </location>
</feature>
<evidence type="ECO:0000313" key="7">
    <source>
        <dbReference type="Proteomes" id="UP000190776"/>
    </source>
</evidence>
<protein>
    <submittedName>
        <fullName evidence="6">Pentatricopeptide repeat-containing protein, mitochondrial</fullName>
    </submittedName>
</protein>
<feature type="compositionally biased region" description="Basic and acidic residues" evidence="3">
    <location>
        <begin position="33"/>
        <end position="42"/>
    </location>
</feature>
<gene>
    <name evidence="6" type="ORF">BK809_0006460</name>
    <name evidence="5" type="ORF">SLS55_000816</name>
</gene>
<evidence type="ECO:0000259" key="4">
    <source>
        <dbReference type="Pfam" id="PF17177"/>
    </source>
</evidence>
<comment type="caution">
    <text evidence="6">The sequence shown here is derived from an EMBL/GenBank/DDBJ whole genome shotgun (WGS) entry which is preliminary data.</text>
</comment>
<dbReference type="Proteomes" id="UP000190776">
    <property type="component" value="Unassembled WGS sequence"/>
</dbReference>
<evidence type="ECO:0000313" key="6">
    <source>
        <dbReference type="EMBL" id="OMP82150.1"/>
    </source>
</evidence>
<dbReference type="GO" id="GO:0005739">
    <property type="term" value="C:mitochondrion"/>
    <property type="evidence" value="ECO:0007669"/>
    <property type="project" value="TreeGrafter"/>
</dbReference>
<keyword evidence="1" id="KW-0677">Repeat</keyword>
<evidence type="ECO:0000256" key="2">
    <source>
        <dbReference type="PROSITE-ProRule" id="PRU00708"/>
    </source>
</evidence>
<name>A0A1S8B3L7_9PEZI</name>
<feature type="region of interest" description="Disordered" evidence="3">
    <location>
        <begin position="91"/>
        <end position="199"/>
    </location>
</feature>
<dbReference type="GO" id="GO:0003729">
    <property type="term" value="F:mRNA binding"/>
    <property type="evidence" value="ECO:0007669"/>
    <property type="project" value="TreeGrafter"/>
</dbReference>
<dbReference type="PANTHER" id="PTHR47938">
    <property type="entry name" value="RESPIRATORY COMPLEX I CHAPERONE (CIA84), PUTATIVE (AFU_ORTHOLOGUE AFUA_2G06020)-RELATED"/>
    <property type="match status" value="1"/>
</dbReference>
<accession>A0A1S8B3L7</accession>
<dbReference type="PANTHER" id="PTHR47938:SF35">
    <property type="entry name" value="PENTATRICOPEPTIDE REPEAT-CONTAINING PROTEIN 4, MITOCHONDRIAL-RELATED"/>
    <property type="match status" value="1"/>
</dbReference>
<dbReference type="InterPro" id="IPR011990">
    <property type="entry name" value="TPR-like_helical_dom_sf"/>
</dbReference>